<keyword evidence="1" id="KW-0723">Serine/threonine-protein kinase</keyword>
<dbReference type="InterPro" id="IPR036890">
    <property type="entry name" value="HATPase_C_sf"/>
</dbReference>
<dbReference type="CDD" id="cd16936">
    <property type="entry name" value="HATPase_RsbW-like"/>
    <property type="match status" value="1"/>
</dbReference>
<dbReference type="PANTHER" id="PTHR35526">
    <property type="entry name" value="ANTI-SIGMA-F FACTOR RSBW-RELATED"/>
    <property type="match status" value="1"/>
</dbReference>
<comment type="caution">
    <text evidence="3">The sequence shown here is derived from an EMBL/GenBank/DDBJ whole genome shotgun (WGS) entry which is preliminary data.</text>
</comment>
<organism evidence="3 4">
    <name type="scientific">Anaerococcus prevotii ACS-065-V-Col13</name>
    <dbReference type="NCBI Taxonomy" id="879305"/>
    <lineage>
        <taxon>Bacteria</taxon>
        <taxon>Bacillati</taxon>
        <taxon>Bacillota</taxon>
        <taxon>Tissierellia</taxon>
        <taxon>Tissierellales</taxon>
        <taxon>Peptoniphilaceae</taxon>
        <taxon>Anaerococcus</taxon>
    </lineage>
</organism>
<gene>
    <name evidence="3" type="ORF">HMPREF9290_0999</name>
</gene>
<dbReference type="SUPFAM" id="SSF55874">
    <property type="entry name" value="ATPase domain of HSP90 chaperone/DNA topoisomerase II/histidine kinase"/>
    <property type="match status" value="1"/>
</dbReference>
<dbReference type="eggNOG" id="COG2172">
    <property type="taxonomic scope" value="Bacteria"/>
</dbReference>
<evidence type="ECO:0000256" key="1">
    <source>
        <dbReference type="ARBA" id="ARBA00022527"/>
    </source>
</evidence>
<dbReference type="AlphaFoldDB" id="F0GTF5"/>
<keyword evidence="1" id="KW-0418">Kinase</keyword>
<keyword evidence="4" id="KW-1185">Reference proteome</keyword>
<sequence>MDIITCKINTDLNEIKNFNKEVIDLSKKRYDDDDLIFKLRLILDELIVNSYKHGNQKIYDKKIDCLVLLDSSYLYVKIKDEGCGISSDRHRDPFAENGRGIMLVEAISDKLIINDNTVAALIFNK</sequence>
<dbReference type="PATRIC" id="fig|879305.3.peg.86"/>
<name>F0GTF5_9FIRM</name>
<reference evidence="3 4" key="1">
    <citation type="submission" date="2011-01" db="EMBL/GenBank/DDBJ databases">
        <authorList>
            <person name="Durkin A.S."/>
            <person name="Madupu R."/>
            <person name="Torralba M."/>
            <person name="Gillis M."/>
            <person name="Methe B."/>
            <person name="Sutton G."/>
            <person name="Nelson K.E."/>
        </authorList>
    </citation>
    <scope>NUCLEOTIDE SEQUENCE [LARGE SCALE GENOMIC DNA]</scope>
    <source>
        <strain evidence="3 4">ACS-065-V-Col13</strain>
    </source>
</reference>
<dbReference type="Pfam" id="PF13581">
    <property type="entry name" value="HATPase_c_2"/>
    <property type="match status" value="1"/>
</dbReference>
<dbReference type="GO" id="GO:0004674">
    <property type="term" value="F:protein serine/threonine kinase activity"/>
    <property type="evidence" value="ECO:0007669"/>
    <property type="project" value="UniProtKB-KW"/>
</dbReference>
<dbReference type="EMBL" id="AEXM01000003">
    <property type="protein sequence ID" value="EGC82894.1"/>
    <property type="molecule type" value="Genomic_DNA"/>
</dbReference>
<dbReference type="STRING" id="879305.HMPREF9290_0999"/>
<accession>F0GTF5</accession>
<dbReference type="Gene3D" id="3.30.565.10">
    <property type="entry name" value="Histidine kinase-like ATPase, C-terminal domain"/>
    <property type="match status" value="1"/>
</dbReference>
<evidence type="ECO:0000313" key="4">
    <source>
        <dbReference type="Proteomes" id="UP000005286"/>
    </source>
</evidence>
<protein>
    <recommendedName>
        <fullName evidence="2">Histidine kinase/HSP90-like ATPase domain-containing protein</fullName>
    </recommendedName>
</protein>
<dbReference type="Proteomes" id="UP000005286">
    <property type="component" value="Unassembled WGS sequence"/>
</dbReference>
<dbReference type="InterPro" id="IPR003594">
    <property type="entry name" value="HATPase_dom"/>
</dbReference>
<feature type="domain" description="Histidine kinase/HSP90-like ATPase" evidence="2">
    <location>
        <begin position="32"/>
        <end position="114"/>
    </location>
</feature>
<keyword evidence="1" id="KW-0808">Transferase</keyword>
<evidence type="ECO:0000259" key="2">
    <source>
        <dbReference type="Pfam" id="PF13581"/>
    </source>
</evidence>
<dbReference type="InterPro" id="IPR050267">
    <property type="entry name" value="Anti-sigma-factor_SerPK"/>
</dbReference>
<evidence type="ECO:0000313" key="3">
    <source>
        <dbReference type="EMBL" id="EGC82894.1"/>
    </source>
</evidence>
<dbReference type="PANTHER" id="PTHR35526:SF3">
    <property type="entry name" value="ANTI-SIGMA-F FACTOR RSBW"/>
    <property type="match status" value="1"/>
</dbReference>
<proteinExistence type="predicted"/>
<dbReference type="RefSeq" id="WP_004833852.1">
    <property type="nucleotide sequence ID" value="NZ_AEXM01000003.1"/>
</dbReference>